<proteinExistence type="predicted"/>
<evidence type="ECO:0000313" key="4">
    <source>
        <dbReference type="EMBL" id="KAJ3258238.1"/>
    </source>
</evidence>
<sequence length="491" mass="55094">MWKSLLLINWVLAFGSNCPLLEKHSFDIKQEEFSTLKQEKETKIAILGDQGLGAKPEQVLQMVKEWGPDLLLHLGDFDYEDDPKSFMRQLTDALGKKFPMMAVIGNHDILKWFEPRTGYRDLLLKQSKKSGLEKHCTGEIGVSRVCHYKDMVFVLSGVGTMGSHHEEFIDSALQRYSYVPWKICLWHKNQNKLQTGDKIDETGKHGAMIFTGHEHSYERTHLLSNFETQEILSTDDTLEVKPGQSFAAVSGLGGDSIRPWKQGNQLNSWWAATAALDNGVNYGALLCTFKHKGSPLKADCKFKDIDGIKWDQFKITVPSVNLAQIDTSLPPKKFYETSIKSPADIYTVYNERTQSTSKSTLEIKNGVQHYLNFKIDIPPESKIKSIHLQAKFETKNSALAQIELSSAPNMLLIGNENGLQRQIVSSKVAVENGEVWVSPDISHLVRINKKTSTVMVGVSGQVLQDFSTVSFYGIHDTLSTCMAPTLAIILK</sequence>
<feature type="domain" description="Calcineurin-like phosphoesterase" evidence="3">
    <location>
        <begin position="55"/>
        <end position="217"/>
    </location>
</feature>
<dbReference type="PANTHER" id="PTHR22953">
    <property type="entry name" value="ACID PHOSPHATASE RELATED"/>
    <property type="match status" value="1"/>
</dbReference>
<name>A0AAD5UHY4_9FUNG</name>
<dbReference type="Proteomes" id="UP001210925">
    <property type="component" value="Unassembled WGS sequence"/>
</dbReference>
<accession>A0AAD5UHY4</accession>
<comment type="caution">
    <text evidence="4">The sequence shown here is derived from an EMBL/GenBank/DDBJ whole genome shotgun (WGS) entry which is preliminary data.</text>
</comment>
<feature type="signal peptide" evidence="2">
    <location>
        <begin position="1"/>
        <end position="15"/>
    </location>
</feature>
<dbReference type="Gene3D" id="3.60.21.10">
    <property type="match status" value="1"/>
</dbReference>
<keyword evidence="1 2" id="KW-0732">Signal</keyword>
<evidence type="ECO:0000256" key="1">
    <source>
        <dbReference type="ARBA" id="ARBA00022729"/>
    </source>
</evidence>
<keyword evidence="5" id="KW-1185">Reference proteome</keyword>
<dbReference type="AlphaFoldDB" id="A0AAD5UHY4"/>
<organism evidence="4 5">
    <name type="scientific">Boothiomyces macroporosus</name>
    <dbReference type="NCBI Taxonomy" id="261099"/>
    <lineage>
        <taxon>Eukaryota</taxon>
        <taxon>Fungi</taxon>
        <taxon>Fungi incertae sedis</taxon>
        <taxon>Chytridiomycota</taxon>
        <taxon>Chytridiomycota incertae sedis</taxon>
        <taxon>Chytridiomycetes</taxon>
        <taxon>Rhizophydiales</taxon>
        <taxon>Terramycetaceae</taxon>
        <taxon>Boothiomyces</taxon>
    </lineage>
</organism>
<evidence type="ECO:0000259" key="3">
    <source>
        <dbReference type="Pfam" id="PF00149"/>
    </source>
</evidence>
<evidence type="ECO:0000313" key="5">
    <source>
        <dbReference type="Proteomes" id="UP001210925"/>
    </source>
</evidence>
<dbReference type="InterPro" id="IPR039331">
    <property type="entry name" value="PAPs-like"/>
</dbReference>
<evidence type="ECO:0000256" key="2">
    <source>
        <dbReference type="SAM" id="SignalP"/>
    </source>
</evidence>
<dbReference type="Pfam" id="PF00149">
    <property type="entry name" value="Metallophos"/>
    <property type="match status" value="1"/>
</dbReference>
<dbReference type="EMBL" id="JADGKB010000029">
    <property type="protein sequence ID" value="KAJ3258238.1"/>
    <property type="molecule type" value="Genomic_DNA"/>
</dbReference>
<dbReference type="InterPro" id="IPR004843">
    <property type="entry name" value="Calcineurin-like_PHP"/>
</dbReference>
<feature type="chain" id="PRO_5042117241" description="Calcineurin-like phosphoesterase domain-containing protein" evidence="2">
    <location>
        <begin position="16"/>
        <end position="491"/>
    </location>
</feature>
<protein>
    <recommendedName>
        <fullName evidence="3">Calcineurin-like phosphoesterase domain-containing protein</fullName>
    </recommendedName>
</protein>
<dbReference type="PANTHER" id="PTHR22953:SF153">
    <property type="entry name" value="PURPLE ACID PHOSPHATASE"/>
    <property type="match status" value="1"/>
</dbReference>
<gene>
    <name evidence="4" type="ORF">HK103_003719</name>
</gene>
<dbReference type="GO" id="GO:0003993">
    <property type="term" value="F:acid phosphatase activity"/>
    <property type="evidence" value="ECO:0007669"/>
    <property type="project" value="InterPro"/>
</dbReference>
<reference evidence="4" key="1">
    <citation type="submission" date="2020-05" db="EMBL/GenBank/DDBJ databases">
        <title>Phylogenomic resolution of chytrid fungi.</title>
        <authorList>
            <person name="Stajich J.E."/>
            <person name="Amses K."/>
            <person name="Simmons R."/>
            <person name="Seto K."/>
            <person name="Myers J."/>
            <person name="Bonds A."/>
            <person name="Quandt C.A."/>
            <person name="Barry K."/>
            <person name="Liu P."/>
            <person name="Grigoriev I."/>
            <person name="Longcore J.E."/>
            <person name="James T.Y."/>
        </authorList>
    </citation>
    <scope>NUCLEOTIDE SEQUENCE</scope>
    <source>
        <strain evidence="4">PLAUS21</strain>
    </source>
</reference>
<dbReference type="InterPro" id="IPR029052">
    <property type="entry name" value="Metallo-depent_PP-like"/>
</dbReference>
<dbReference type="SUPFAM" id="SSF56300">
    <property type="entry name" value="Metallo-dependent phosphatases"/>
    <property type="match status" value="1"/>
</dbReference>